<accession>A0A3B0YM35</accession>
<evidence type="ECO:0000259" key="1">
    <source>
        <dbReference type="Pfam" id="PF11008"/>
    </source>
</evidence>
<reference evidence="2" key="1">
    <citation type="submission" date="2018-06" db="EMBL/GenBank/DDBJ databases">
        <authorList>
            <person name="Zhirakovskaya E."/>
        </authorList>
    </citation>
    <scope>NUCLEOTIDE SEQUENCE</scope>
</reference>
<organism evidence="2">
    <name type="scientific">hydrothermal vent metagenome</name>
    <dbReference type="NCBI Taxonomy" id="652676"/>
    <lineage>
        <taxon>unclassified sequences</taxon>
        <taxon>metagenomes</taxon>
        <taxon>ecological metagenomes</taxon>
    </lineage>
</organism>
<gene>
    <name evidence="2" type="ORF">MNBD_GAMMA15-478</name>
</gene>
<dbReference type="InterPro" id="IPR016596">
    <property type="entry name" value="UCP012335"/>
</dbReference>
<dbReference type="EMBL" id="UOFN01000047">
    <property type="protein sequence ID" value="VAW75329.1"/>
    <property type="molecule type" value="Genomic_DNA"/>
</dbReference>
<name>A0A3B0YM35_9ZZZZ</name>
<dbReference type="PROSITE" id="PS51257">
    <property type="entry name" value="PROKAR_LIPOPROTEIN"/>
    <property type="match status" value="1"/>
</dbReference>
<evidence type="ECO:0000313" key="2">
    <source>
        <dbReference type="EMBL" id="VAW75329.1"/>
    </source>
</evidence>
<dbReference type="InterPro" id="IPR022548">
    <property type="entry name" value="DUF2846"/>
</dbReference>
<protein>
    <recommendedName>
        <fullName evidence="1">DUF2846 domain-containing protein</fullName>
    </recommendedName>
</protein>
<dbReference type="Pfam" id="PF11008">
    <property type="entry name" value="DUF2846"/>
    <property type="match status" value="1"/>
</dbReference>
<sequence length="152" mass="16568">MYKKLALIAFASSLFAGCASVPMESSEKVNLAKEFSPPPEGSSGLYIYRSGSFGGALKKDIWIDGKCIGETAPNIFFYEEVQSDKEHKISTESEFSPNDLLVQTGSGKNYFIRQYIKMGLFVGGAGLEVVDDEKGKNAVRDLKMAKKGTCSK</sequence>
<proteinExistence type="predicted"/>
<feature type="domain" description="DUF2846" evidence="1">
    <location>
        <begin position="40"/>
        <end position="125"/>
    </location>
</feature>
<dbReference type="PIRSF" id="PIRSF012335">
    <property type="entry name" value="UCP012335"/>
    <property type="match status" value="1"/>
</dbReference>
<dbReference type="AlphaFoldDB" id="A0A3B0YM35"/>